<comment type="caution">
    <text evidence="1">The sequence shown here is derived from an EMBL/GenBank/DDBJ whole genome shotgun (WGS) entry which is preliminary data.</text>
</comment>
<protein>
    <submittedName>
        <fullName evidence="1">Uncharacterized protein</fullName>
    </submittedName>
</protein>
<feature type="non-terminal residue" evidence="1">
    <location>
        <position position="94"/>
    </location>
</feature>
<dbReference type="AlphaFoldDB" id="X0T7B4"/>
<proteinExistence type="predicted"/>
<reference evidence="1" key="1">
    <citation type="journal article" date="2014" name="Front. Microbiol.">
        <title>High frequency of phylogenetically diverse reductive dehalogenase-homologous genes in deep subseafloor sedimentary metagenomes.</title>
        <authorList>
            <person name="Kawai M."/>
            <person name="Futagami T."/>
            <person name="Toyoda A."/>
            <person name="Takaki Y."/>
            <person name="Nishi S."/>
            <person name="Hori S."/>
            <person name="Arai W."/>
            <person name="Tsubouchi T."/>
            <person name="Morono Y."/>
            <person name="Uchiyama I."/>
            <person name="Ito T."/>
            <person name="Fujiyama A."/>
            <person name="Inagaki F."/>
            <person name="Takami H."/>
        </authorList>
    </citation>
    <scope>NUCLEOTIDE SEQUENCE</scope>
    <source>
        <strain evidence="1">Expedition CK06-06</strain>
    </source>
</reference>
<evidence type="ECO:0000313" key="1">
    <source>
        <dbReference type="EMBL" id="GAF84067.1"/>
    </source>
</evidence>
<name>X0T7B4_9ZZZZ</name>
<organism evidence="1">
    <name type="scientific">marine sediment metagenome</name>
    <dbReference type="NCBI Taxonomy" id="412755"/>
    <lineage>
        <taxon>unclassified sequences</taxon>
        <taxon>metagenomes</taxon>
        <taxon>ecological metagenomes</taxon>
    </lineage>
</organism>
<dbReference type="EMBL" id="BARS01000912">
    <property type="protein sequence ID" value="GAF84067.1"/>
    <property type="molecule type" value="Genomic_DNA"/>
</dbReference>
<gene>
    <name evidence="1" type="ORF">S01H1_01985</name>
</gene>
<sequence length="94" mass="11443">MYEQTLYKIVEPIKPYVIKRLNKSKKWEYGYNKEYDVTVISRTGQIGEIYEIQNLVIALPLEDNSYKRSNKKAEQYWEVFEKRKELKQIKTIFD</sequence>
<accession>X0T7B4</accession>